<dbReference type="Gene3D" id="3.40.50.300">
    <property type="entry name" value="P-loop containing nucleotide triphosphate hydrolases"/>
    <property type="match status" value="1"/>
</dbReference>
<comment type="caution">
    <text evidence="7">The sequence shown here is derived from an EMBL/GenBank/DDBJ whole genome shotgun (WGS) entry which is preliminary data.</text>
</comment>
<dbReference type="InterPro" id="IPR017871">
    <property type="entry name" value="ABC_transporter-like_CS"/>
</dbReference>
<dbReference type="InterPro" id="IPR027417">
    <property type="entry name" value="P-loop_NTPase"/>
</dbReference>
<keyword evidence="3" id="KW-0547">Nucleotide-binding</keyword>
<dbReference type="GO" id="GO:0016887">
    <property type="term" value="F:ATP hydrolysis activity"/>
    <property type="evidence" value="ECO:0007669"/>
    <property type="project" value="InterPro"/>
</dbReference>
<accession>A0A2I1KTS6</accession>
<dbReference type="GO" id="GO:0005886">
    <property type="term" value="C:plasma membrane"/>
    <property type="evidence" value="ECO:0007669"/>
    <property type="project" value="UniProtKB-SubCell"/>
</dbReference>
<dbReference type="GO" id="GO:0046677">
    <property type="term" value="P:response to antibiotic"/>
    <property type="evidence" value="ECO:0007669"/>
    <property type="project" value="UniProtKB-KW"/>
</dbReference>
<evidence type="ECO:0000256" key="5">
    <source>
        <dbReference type="ARBA" id="ARBA00023251"/>
    </source>
</evidence>
<feature type="domain" description="ABC transporter" evidence="6">
    <location>
        <begin position="11"/>
        <end position="235"/>
    </location>
</feature>
<keyword evidence="4 7" id="KW-0067">ATP-binding</keyword>
<evidence type="ECO:0000256" key="3">
    <source>
        <dbReference type="ARBA" id="ARBA00022741"/>
    </source>
</evidence>
<reference evidence="7 8" key="1">
    <citation type="submission" date="2017-12" db="EMBL/GenBank/DDBJ databases">
        <title>Phylogenetic diversity of female urinary microbiome.</title>
        <authorList>
            <person name="Thomas-White K."/>
            <person name="Wolfe A.J."/>
        </authorList>
    </citation>
    <scope>NUCLEOTIDE SEQUENCE [LARGE SCALE GENOMIC DNA]</scope>
    <source>
        <strain evidence="7 8">UMB0319</strain>
    </source>
</reference>
<evidence type="ECO:0000256" key="2">
    <source>
        <dbReference type="ARBA" id="ARBA00022448"/>
    </source>
</evidence>
<sequence length="306" mass="32222">MTTRTSSAPAIEITDLHKSFGPVHAVDGLSLTVQPGEILAFLGPNGAGKSTTLDVVMGFTQPTSGSVHVLGGSPAEAVKRGQVGAMLQDGGLLPGLSVRQTLQVVASLQAGRPDLEGVIERSHLGPLLDRRVSRLSGGERQRLRLGLALLADPALLILDEPTTGMDVTARAEFWDTMREQTLARQRTLVFATHYLTEAAEFADRIVIIDHGRLVADGTIDELRGAAQASTVSVTWPKASQAAVETVLQPVAGSVESVTVHGEHVEIRTTSSDDVARLLLTASPAHDLGVEAPSIDNIFSALVSQEG</sequence>
<evidence type="ECO:0000313" key="7">
    <source>
        <dbReference type="EMBL" id="PKY99030.1"/>
    </source>
</evidence>
<dbReference type="PANTHER" id="PTHR42711:SF17">
    <property type="entry name" value="ABC TRANSPORTER ATP-BINDING PROTEIN"/>
    <property type="match status" value="1"/>
</dbReference>
<evidence type="ECO:0000256" key="1">
    <source>
        <dbReference type="ARBA" id="ARBA00004202"/>
    </source>
</evidence>
<proteinExistence type="predicted"/>
<dbReference type="Pfam" id="PF00005">
    <property type="entry name" value="ABC_tran"/>
    <property type="match status" value="1"/>
</dbReference>
<dbReference type="InterPro" id="IPR050763">
    <property type="entry name" value="ABC_transporter_ATP-binding"/>
</dbReference>
<keyword evidence="5" id="KW-0046">Antibiotic resistance</keyword>
<dbReference type="InterPro" id="IPR003593">
    <property type="entry name" value="AAA+_ATPase"/>
</dbReference>
<dbReference type="InterPro" id="IPR003439">
    <property type="entry name" value="ABC_transporter-like_ATP-bd"/>
</dbReference>
<evidence type="ECO:0000259" key="6">
    <source>
        <dbReference type="PROSITE" id="PS50893"/>
    </source>
</evidence>
<name>A0A2I1KTS6_9ACTO</name>
<comment type="subcellular location">
    <subcellularLocation>
        <location evidence="1">Cell membrane</location>
        <topology evidence="1">Peripheral membrane protein</topology>
    </subcellularLocation>
</comment>
<evidence type="ECO:0000313" key="8">
    <source>
        <dbReference type="Proteomes" id="UP000234778"/>
    </source>
</evidence>
<organism evidence="7 8">
    <name type="scientific">Actinomyces urogenitalis</name>
    <dbReference type="NCBI Taxonomy" id="103621"/>
    <lineage>
        <taxon>Bacteria</taxon>
        <taxon>Bacillati</taxon>
        <taxon>Actinomycetota</taxon>
        <taxon>Actinomycetes</taxon>
        <taxon>Actinomycetales</taxon>
        <taxon>Actinomycetaceae</taxon>
        <taxon>Actinomyces</taxon>
    </lineage>
</organism>
<keyword evidence="2" id="KW-0813">Transport</keyword>
<dbReference type="SMART" id="SM00382">
    <property type="entry name" value="AAA"/>
    <property type="match status" value="1"/>
</dbReference>
<evidence type="ECO:0000256" key="4">
    <source>
        <dbReference type="ARBA" id="ARBA00022840"/>
    </source>
</evidence>
<dbReference type="GO" id="GO:0005524">
    <property type="term" value="F:ATP binding"/>
    <property type="evidence" value="ECO:0007669"/>
    <property type="project" value="UniProtKB-KW"/>
</dbReference>
<dbReference type="PROSITE" id="PS00211">
    <property type="entry name" value="ABC_TRANSPORTER_1"/>
    <property type="match status" value="1"/>
</dbReference>
<dbReference type="EMBL" id="PKHA01000003">
    <property type="protein sequence ID" value="PKY99030.1"/>
    <property type="molecule type" value="Genomic_DNA"/>
</dbReference>
<dbReference type="CDD" id="cd03230">
    <property type="entry name" value="ABC_DR_subfamily_A"/>
    <property type="match status" value="1"/>
</dbReference>
<dbReference type="PANTHER" id="PTHR42711">
    <property type="entry name" value="ABC TRANSPORTER ATP-BINDING PROTEIN"/>
    <property type="match status" value="1"/>
</dbReference>
<dbReference type="Proteomes" id="UP000234778">
    <property type="component" value="Unassembled WGS sequence"/>
</dbReference>
<dbReference type="SUPFAM" id="SSF52540">
    <property type="entry name" value="P-loop containing nucleoside triphosphate hydrolases"/>
    <property type="match status" value="1"/>
</dbReference>
<dbReference type="AlphaFoldDB" id="A0A2I1KTS6"/>
<protein>
    <submittedName>
        <fullName evidence="7">ABC transporter ATP-binding protein</fullName>
    </submittedName>
</protein>
<dbReference type="PROSITE" id="PS50893">
    <property type="entry name" value="ABC_TRANSPORTER_2"/>
    <property type="match status" value="1"/>
</dbReference>
<gene>
    <name evidence="7" type="ORF">CYJ26_04810</name>
</gene>